<accession>B4IUC7</accession>
<dbReference type="GO" id="GO:0004252">
    <property type="term" value="F:serine-type endopeptidase activity"/>
    <property type="evidence" value="ECO:0007669"/>
    <property type="project" value="UniProtKB-UniRule"/>
</dbReference>
<dbReference type="Gene3D" id="3.30.230.10">
    <property type="match status" value="1"/>
</dbReference>
<dbReference type="PROSITE" id="PS51786">
    <property type="entry name" value="LON_PROTEOLYTIC"/>
    <property type="match status" value="1"/>
</dbReference>
<dbReference type="InterPro" id="IPR008268">
    <property type="entry name" value="Peptidase_S16_AS"/>
</dbReference>
<dbReference type="FunFam" id="3.30.230.10:FF:000015">
    <property type="entry name" value="Lon protease homolog, mitochondrial"/>
    <property type="match status" value="1"/>
</dbReference>
<evidence type="ECO:0000256" key="3">
    <source>
        <dbReference type="PROSITE-ProRule" id="PRU01122"/>
    </source>
</evidence>
<keyword evidence="1 3" id="KW-0378">Hydrolase</keyword>
<feature type="active site" evidence="3">
    <location>
        <position position="135"/>
    </location>
</feature>
<dbReference type="InterPro" id="IPR027065">
    <property type="entry name" value="Lon_Prtase"/>
</dbReference>
<dbReference type="GO" id="GO:0141164">
    <property type="term" value="P:mitochondrial protein quality control"/>
    <property type="evidence" value="ECO:0007669"/>
    <property type="project" value="EnsemblMetazoa"/>
</dbReference>
<evidence type="ECO:0000313" key="5">
    <source>
        <dbReference type="EMBL" id="EDW99990.1"/>
    </source>
</evidence>
<dbReference type="KEGG" id="dya:Dyak_GE22769"/>
<evidence type="ECO:0000313" key="6">
    <source>
        <dbReference type="Proteomes" id="UP000002282"/>
    </source>
</evidence>
<dbReference type="PANTHER" id="PTHR43718:SF2">
    <property type="entry name" value="LON PROTEASE HOMOLOG, MITOCHONDRIAL"/>
    <property type="match status" value="1"/>
</dbReference>
<dbReference type="InterPro" id="IPR020568">
    <property type="entry name" value="Ribosomal_Su5_D2-typ_SF"/>
</dbReference>
<name>B4IUC7_DROYA</name>
<dbReference type="InterPro" id="IPR008269">
    <property type="entry name" value="Lon_proteolytic"/>
</dbReference>
<keyword evidence="6" id="KW-1185">Reference proteome</keyword>
<comment type="similarity">
    <text evidence="3">Belongs to the peptidase S16 family.</text>
</comment>
<protein>
    <recommendedName>
        <fullName evidence="4">Lon proteolytic domain-containing protein</fullName>
    </recommendedName>
</protein>
<dbReference type="PANTHER" id="PTHR43718">
    <property type="entry name" value="LON PROTEASE"/>
    <property type="match status" value="1"/>
</dbReference>
<dbReference type="EMBL" id="CH891850">
    <property type="protein sequence ID" value="EDW99990.1"/>
    <property type="molecule type" value="Genomic_DNA"/>
</dbReference>
<keyword evidence="3" id="KW-0645">Protease</keyword>
<dbReference type="GO" id="GO:0005759">
    <property type="term" value="C:mitochondrial matrix"/>
    <property type="evidence" value="ECO:0007669"/>
    <property type="project" value="TreeGrafter"/>
</dbReference>
<dbReference type="GO" id="GO:0003697">
    <property type="term" value="F:single-stranded DNA binding"/>
    <property type="evidence" value="ECO:0007669"/>
    <property type="project" value="TreeGrafter"/>
</dbReference>
<dbReference type="SUPFAM" id="SSF54211">
    <property type="entry name" value="Ribosomal protein S5 domain 2-like"/>
    <property type="match status" value="1"/>
</dbReference>
<dbReference type="GO" id="GO:0007005">
    <property type="term" value="P:mitochondrion organization"/>
    <property type="evidence" value="ECO:0007669"/>
    <property type="project" value="EnsemblMetazoa"/>
</dbReference>
<organism evidence="5 6">
    <name type="scientific">Drosophila yakuba</name>
    <name type="common">Fruit fly</name>
    <dbReference type="NCBI Taxonomy" id="7245"/>
    <lineage>
        <taxon>Eukaryota</taxon>
        <taxon>Metazoa</taxon>
        <taxon>Ecdysozoa</taxon>
        <taxon>Arthropoda</taxon>
        <taxon>Hexapoda</taxon>
        <taxon>Insecta</taxon>
        <taxon>Pterygota</taxon>
        <taxon>Neoptera</taxon>
        <taxon>Endopterygota</taxon>
        <taxon>Diptera</taxon>
        <taxon>Brachycera</taxon>
        <taxon>Muscomorpha</taxon>
        <taxon>Ephydroidea</taxon>
        <taxon>Drosophilidae</taxon>
        <taxon>Drosophila</taxon>
        <taxon>Sophophora</taxon>
    </lineage>
</organism>
<dbReference type="MEROPS" id="S16.002"/>
<dbReference type="InterPro" id="IPR014721">
    <property type="entry name" value="Ribsml_uS5_D2-typ_fold_subgr"/>
</dbReference>
<evidence type="ECO:0000259" key="4">
    <source>
        <dbReference type="PROSITE" id="PS51786"/>
    </source>
</evidence>
<dbReference type="eggNOG" id="KOG2004">
    <property type="taxonomic scope" value="Eukaryota"/>
</dbReference>
<dbReference type="HOGENOM" id="CLU_091305_1_0_1"/>
<evidence type="ECO:0000256" key="1">
    <source>
        <dbReference type="ARBA" id="ARBA00022801"/>
    </source>
</evidence>
<feature type="active site" evidence="3">
    <location>
        <position position="92"/>
    </location>
</feature>
<dbReference type="AlphaFoldDB" id="B4IUC7"/>
<dbReference type="SMR" id="B4IUC7"/>
<dbReference type="Pfam" id="PF05362">
    <property type="entry name" value="Lon_C"/>
    <property type="match status" value="1"/>
</dbReference>
<dbReference type="OrthoDB" id="2411602at2759"/>
<sequence length="216" mass="23169">MGLAWTAMGGSSLYIETSRRHIRQGAKTDPNAVGGSLHITGNLGDVMKESAQIALTVARNFLYSLEPNNLFLEQEHIHLHVPEGATPKDGPSAGITIITALVSLATGKPVRQDVAMTGEVSLKGKVLPVGGIKEKTIAARRSGVNCLILPVDNKKDFEELPTYITEGLEVHFATTYEDVYKIAFTDVTETTTNNVVEQEPLQKVSSAAAAKSGTWP</sequence>
<gene>
    <name evidence="5" type="primary">Dyak\GE22769</name>
    <name evidence="5" type="synonym">dyak_GLEANR_6520</name>
    <name evidence="5" type="synonym">GE22769</name>
    <name evidence="5" type="ORF">Dyak_GE22769</name>
</gene>
<dbReference type="GO" id="GO:0005524">
    <property type="term" value="F:ATP binding"/>
    <property type="evidence" value="ECO:0007669"/>
    <property type="project" value="InterPro"/>
</dbReference>
<keyword evidence="2 3" id="KW-0720">Serine protease</keyword>
<dbReference type="GO" id="GO:0045732">
    <property type="term" value="P:positive regulation of protein catabolic process"/>
    <property type="evidence" value="ECO:0007669"/>
    <property type="project" value="EnsemblMetazoa"/>
</dbReference>
<dbReference type="PRINTS" id="PR00830">
    <property type="entry name" value="ENDOLAPTASE"/>
</dbReference>
<proteinExistence type="inferred from homology"/>
<dbReference type="Proteomes" id="UP000002282">
    <property type="component" value="Unassembled WGS sequence"/>
</dbReference>
<evidence type="ECO:0000256" key="2">
    <source>
        <dbReference type="ARBA" id="ARBA00022825"/>
    </source>
</evidence>
<reference evidence="5 6" key="1">
    <citation type="journal article" date="2007" name="Nature">
        <title>Evolution of genes and genomes on the Drosophila phylogeny.</title>
        <authorList>
            <consortium name="Drosophila 12 Genomes Consortium"/>
            <person name="Clark A.G."/>
            <person name="Eisen M.B."/>
            <person name="Smith D.R."/>
            <person name="Bergman C.M."/>
            <person name="Oliver B."/>
            <person name="Markow T.A."/>
            <person name="Kaufman T.C."/>
            <person name="Kellis M."/>
            <person name="Gelbart W."/>
            <person name="Iyer V.N."/>
            <person name="Pollard D.A."/>
            <person name="Sackton T.B."/>
            <person name="Larracuente A.M."/>
            <person name="Singh N.D."/>
            <person name="Abad J.P."/>
            <person name="Abt D.N."/>
            <person name="Adryan B."/>
            <person name="Aguade M."/>
            <person name="Akashi H."/>
            <person name="Anderson W.W."/>
            <person name="Aquadro C.F."/>
            <person name="Ardell D.H."/>
            <person name="Arguello R."/>
            <person name="Artieri C.G."/>
            <person name="Barbash D.A."/>
            <person name="Barker D."/>
            <person name="Barsanti P."/>
            <person name="Batterham P."/>
            <person name="Batzoglou S."/>
            <person name="Begun D."/>
            <person name="Bhutkar A."/>
            <person name="Blanco E."/>
            <person name="Bosak S.A."/>
            <person name="Bradley R.K."/>
            <person name="Brand A.D."/>
            <person name="Brent M.R."/>
            <person name="Brooks A.N."/>
            <person name="Brown R.H."/>
            <person name="Butlin R.K."/>
            <person name="Caggese C."/>
            <person name="Calvi B.R."/>
            <person name="Bernardo de Carvalho A."/>
            <person name="Caspi A."/>
            <person name="Castrezana S."/>
            <person name="Celniker S.E."/>
            <person name="Chang J.L."/>
            <person name="Chapple C."/>
            <person name="Chatterji S."/>
            <person name="Chinwalla A."/>
            <person name="Civetta A."/>
            <person name="Clifton S.W."/>
            <person name="Comeron J.M."/>
            <person name="Costello J.C."/>
            <person name="Coyne J.A."/>
            <person name="Daub J."/>
            <person name="David R.G."/>
            <person name="Delcher A.L."/>
            <person name="Delehaunty K."/>
            <person name="Do C.B."/>
            <person name="Ebling H."/>
            <person name="Edwards K."/>
            <person name="Eickbush T."/>
            <person name="Evans J.D."/>
            <person name="Filipski A."/>
            <person name="Findeiss S."/>
            <person name="Freyhult E."/>
            <person name="Fulton L."/>
            <person name="Fulton R."/>
            <person name="Garcia A.C."/>
            <person name="Gardiner A."/>
            <person name="Garfield D.A."/>
            <person name="Garvin B.E."/>
            <person name="Gibson G."/>
            <person name="Gilbert D."/>
            <person name="Gnerre S."/>
            <person name="Godfrey J."/>
            <person name="Good R."/>
            <person name="Gotea V."/>
            <person name="Gravely B."/>
            <person name="Greenberg A.J."/>
            <person name="Griffiths-Jones S."/>
            <person name="Gross S."/>
            <person name="Guigo R."/>
            <person name="Gustafson E.A."/>
            <person name="Haerty W."/>
            <person name="Hahn M.W."/>
            <person name="Halligan D.L."/>
            <person name="Halpern A.L."/>
            <person name="Halter G.M."/>
            <person name="Han M.V."/>
            <person name="Heger A."/>
            <person name="Hillier L."/>
            <person name="Hinrichs A.S."/>
            <person name="Holmes I."/>
            <person name="Hoskins R.A."/>
            <person name="Hubisz M.J."/>
            <person name="Hultmark D."/>
            <person name="Huntley M.A."/>
            <person name="Jaffe D.B."/>
            <person name="Jagadeeshan S."/>
            <person name="Jeck W.R."/>
            <person name="Johnson J."/>
            <person name="Jones C.D."/>
            <person name="Jordan W.C."/>
            <person name="Karpen G.H."/>
            <person name="Kataoka E."/>
            <person name="Keightley P.D."/>
            <person name="Kheradpour P."/>
            <person name="Kirkness E.F."/>
            <person name="Koerich L.B."/>
            <person name="Kristiansen K."/>
            <person name="Kudrna D."/>
            <person name="Kulathinal R.J."/>
            <person name="Kumar S."/>
            <person name="Kwok R."/>
            <person name="Lander E."/>
            <person name="Langley C.H."/>
            <person name="Lapoint R."/>
            <person name="Lazzaro B.P."/>
            <person name="Lee S.J."/>
            <person name="Levesque L."/>
            <person name="Li R."/>
            <person name="Lin C.F."/>
            <person name="Lin M.F."/>
            <person name="Lindblad-Toh K."/>
            <person name="Llopart A."/>
            <person name="Long M."/>
            <person name="Low L."/>
            <person name="Lozovsky E."/>
            <person name="Lu J."/>
            <person name="Luo M."/>
            <person name="Machado C.A."/>
            <person name="Makalowski W."/>
            <person name="Marzo M."/>
            <person name="Matsuda M."/>
            <person name="Matzkin L."/>
            <person name="McAllister B."/>
            <person name="McBride C.S."/>
            <person name="McKernan B."/>
            <person name="McKernan K."/>
            <person name="Mendez-Lago M."/>
            <person name="Minx P."/>
            <person name="Mollenhauer M.U."/>
            <person name="Montooth K."/>
            <person name="Mount S.M."/>
            <person name="Mu X."/>
            <person name="Myers E."/>
            <person name="Negre B."/>
            <person name="Newfeld S."/>
            <person name="Nielsen R."/>
            <person name="Noor M.A."/>
            <person name="O'Grady P."/>
            <person name="Pachter L."/>
            <person name="Papaceit M."/>
            <person name="Parisi M.J."/>
            <person name="Parisi M."/>
            <person name="Parts L."/>
            <person name="Pedersen J.S."/>
            <person name="Pesole G."/>
            <person name="Phillippy A.M."/>
            <person name="Ponting C.P."/>
            <person name="Pop M."/>
            <person name="Porcelli D."/>
            <person name="Powell J.R."/>
            <person name="Prohaska S."/>
            <person name="Pruitt K."/>
            <person name="Puig M."/>
            <person name="Quesneville H."/>
            <person name="Ram K.R."/>
            <person name="Rand D."/>
            <person name="Rasmussen M.D."/>
            <person name="Reed L.K."/>
            <person name="Reenan R."/>
            <person name="Reily A."/>
            <person name="Remington K.A."/>
            <person name="Rieger T.T."/>
            <person name="Ritchie M.G."/>
            <person name="Robin C."/>
            <person name="Rogers Y.H."/>
            <person name="Rohde C."/>
            <person name="Rozas J."/>
            <person name="Rubenfield M.J."/>
            <person name="Ruiz A."/>
            <person name="Russo S."/>
            <person name="Salzberg S.L."/>
            <person name="Sanchez-Gracia A."/>
            <person name="Saranga D.J."/>
            <person name="Sato H."/>
            <person name="Schaeffer S.W."/>
            <person name="Schatz M.C."/>
            <person name="Schlenke T."/>
            <person name="Schwartz R."/>
            <person name="Segarra C."/>
            <person name="Singh R.S."/>
            <person name="Sirot L."/>
            <person name="Sirota M."/>
            <person name="Sisneros N.B."/>
            <person name="Smith C.D."/>
            <person name="Smith T.F."/>
            <person name="Spieth J."/>
            <person name="Stage D.E."/>
            <person name="Stark A."/>
            <person name="Stephan W."/>
            <person name="Strausberg R.L."/>
            <person name="Strempel S."/>
            <person name="Sturgill D."/>
            <person name="Sutton G."/>
            <person name="Sutton G.G."/>
            <person name="Tao W."/>
            <person name="Teichmann S."/>
            <person name="Tobari Y.N."/>
            <person name="Tomimura Y."/>
            <person name="Tsolas J.M."/>
            <person name="Valente V.L."/>
            <person name="Venter E."/>
            <person name="Venter J.C."/>
            <person name="Vicario S."/>
            <person name="Vieira F.G."/>
            <person name="Vilella A.J."/>
            <person name="Villasante A."/>
            <person name="Walenz B."/>
            <person name="Wang J."/>
            <person name="Wasserman M."/>
            <person name="Watts T."/>
            <person name="Wilson D."/>
            <person name="Wilson R.K."/>
            <person name="Wing R.A."/>
            <person name="Wolfner M.F."/>
            <person name="Wong A."/>
            <person name="Wong G.K."/>
            <person name="Wu C.I."/>
            <person name="Wu G."/>
            <person name="Yamamoto D."/>
            <person name="Yang H.P."/>
            <person name="Yang S.P."/>
            <person name="Yorke J.A."/>
            <person name="Yoshida K."/>
            <person name="Zdobnov E."/>
            <person name="Zhang P."/>
            <person name="Zhang Y."/>
            <person name="Zimin A.V."/>
            <person name="Baldwin J."/>
            <person name="Abdouelleil A."/>
            <person name="Abdulkadir J."/>
            <person name="Abebe A."/>
            <person name="Abera B."/>
            <person name="Abreu J."/>
            <person name="Acer S.C."/>
            <person name="Aftuck L."/>
            <person name="Alexander A."/>
            <person name="An P."/>
            <person name="Anderson E."/>
            <person name="Anderson S."/>
            <person name="Arachi H."/>
            <person name="Azer M."/>
            <person name="Bachantsang P."/>
            <person name="Barry A."/>
            <person name="Bayul T."/>
            <person name="Berlin A."/>
            <person name="Bessette D."/>
            <person name="Bloom T."/>
            <person name="Blye J."/>
            <person name="Boguslavskiy L."/>
            <person name="Bonnet C."/>
            <person name="Boukhgalter B."/>
            <person name="Bourzgui I."/>
            <person name="Brown A."/>
            <person name="Cahill P."/>
            <person name="Channer S."/>
            <person name="Cheshatsang Y."/>
            <person name="Chuda L."/>
            <person name="Citroen M."/>
            <person name="Collymore A."/>
            <person name="Cooke P."/>
            <person name="Costello M."/>
            <person name="D'Aco K."/>
            <person name="Daza R."/>
            <person name="De Haan G."/>
            <person name="DeGray S."/>
            <person name="DeMaso C."/>
            <person name="Dhargay N."/>
            <person name="Dooley K."/>
            <person name="Dooley E."/>
            <person name="Doricent M."/>
            <person name="Dorje P."/>
            <person name="Dorjee K."/>
            <person name="Dupes A."/>
            <person name="Elong R."/>
            <person name="Falk J."/>
            <person name="Farina A."/>
            <person name="Faro S."/>
            <person name="Ferguson D."/>
            <person name="Fisher S."/>
            <person name="Foley C.D."/>
            <person name="Franke A."/>
            <person name="Friedrich D."/>
            <person name="Gadbois L."/>
            <person name="Gearin G."/>
            <person name="Gearin C.R."/>
            <person name="Giannoukos G."/>
            <person name="Goode T."/>
            <person name="Graham J."/>
            <person name="Grandbois E."/>
            <person name="Grewal S."/>
            <person name="Gyaltsen K."/>
            <person name="Hafez N."/>
            <person name="Hagos B."/>
            <person name="Hall J."/>
            <person name="Henson C."/>
            <person name="Hollinger A."/>
            <person name="Honan T."/>
            <person name="Huard M.D."/>
            <person name="Hughes L."/>
            <person name="Hurhula B."/>
            <person name="Husby M.E."/>
            <person name="Kamat A."/>
            <person name="Kanga B."/>
            <person name="Kashin S."/>
            <person name="Khazanovich D."/>
            <person name="Kisner P."/>
            <person name="Lance K."/>
            <person name="Lara M."/>
            <person name="Lee W."/>
            <person name="Lennon N."/>
            <person name="Letendre F."/>
            <person name="LeVine R."/>
            <person name="Lipovsky A."/>
            <person name="Liu X."/>
            <person name="Liu J."/>
            <person name="Liu S."/>
            <person name="Lokyitsang T."/>
            <person name="Lokyitsang Y."/>
            <person name="Lubonja R."/>
            <person name="Lui A."/>
            <person name="MacDonald P."/>
            <person name="Magnisalis V."/>
            <person name="Maru K."/>
            <person name="Matthews C."/>
            <person name="McCusker W."/>
            <person name="McDonough S."/>
            <person name="Mehta T."/>
            <person name="Meldrim J."/>
            <person name="Meneus L."/>
            <person name="Mihai O."/>
            <person name="Mihalev A."/>
            <person name="Mihova T."/>
            <person name="Mittelman R."/>
            <person name="Mlenga V."/>
            <person name="Montmayeur A."/>
            <person name="Mulrain L."/>
            <person name="Navidi A."/>
            <person name="Naylor J."/>
            <person name="Negash T."/>
            <person name="Nguyen T."/>
            <person name="Nguyen N."/>
            <person name="Nicol R."/>
            <person name="Norbu C."/>
            <person name="Norbu N."/>
            <person name="Novod N."/>
            <person name="O'Neill B."/>
            <person name="Osman S."/>
            <person name="Markiewicz E."/>
            <person name="Oyono O.L."/>
            <person name="Patti C."/>
            <person name="Phunkhang P."/>
            <person name="Pierre F."/>
            <person name="Priest M."/>
            <person name="Raghuraman S."/>
            <person name="Rege F."/>
            <person name="Reyes R."/>
            <person name="Rise C."/>
            <person name="Rogov P."/>
            <person name="Ross K."/>
            <person name="Ryan E."/>
            <person name="Settipalli S."/>
            <person name="Shea T."/>
            <person name="Sherpa N."/>
            <person name="Shi L."/>
            <person name="Shih D."/>
            <person name="Sparrow T."/>
            <person name="Spaulding J."/>
            <person name="Stalker J."/>
            <person name="Stange-Thomann N."/>
            <person name="Stavropoulos S."/>
            <person name="Stone C."/>
            <person name="Strader C."/>
            <person name="Tesfaye S."/>
            <person name="Thomson T."/>
            <person name="Thoulutsang Y."/>
            <person name="Thoulutsang D."/>
            <person name="Topham K."/>
            <person name="Topping I."/>
            <person name="Tsamla T."/>
            <person name="Vassiliev H."/>
            <person name="Vo A."/>
            <person name="Wangchuk T."/>
            <person name="Wangdi T."/>
            <person name="Weiand M."/>
            <person name="Wilkinson J."/>
            <person name="Wilson A."/>
            <person name="Yadav S."/>
            <person name="Young G."/>
            <person name="Yu Q."/>
            <person name="Zembek L."/>
            <person name="Zhong D."/>
            <person name="Zimmer A."/>
            <person name="Zwirko Z."/>
            <person name="Jaffe D.B."/>
            <person name="Alvarez P."/>
            <person name="Brockman W."/>
            <person name="Butler J."/>
            <person name="Chin C."/>
            <person name="Gnerre S."/>
            <person name="Grabherr M."/>
            <person name="Kleber M."/>
            <person name="Mauceli E."/>
            <person name="MacCallum I."/>
        </authorList>
    </citation>
    <scope>NUCLEOTIDE SEQUENCE [LARGE SCALE GENOMIC DNA]</scope>
    <source>
        <strain evidence="6">Tai18E2 / Tucson 14021-0261.01</strain>
    </source>
</reference>
<dbReference type="PROSITE" id="PS01046">
    <property type="entry name" value="LON_SER"/>
    <property type="match status" value="1"/>
</dbReference>
<dbReference type="GO" id="GO:0051131">
    <property type="term" value="P:chaperone-mediated protein complex assembly"/>
    <property type="evidence" value="ECO:0007669"/>
    <property type="project" value="TreeGrafter"/>
</dbReference>
<feature type="domain" description="Lon proteolytic" evidence="4">
    <location>
        <begin position="1"/>
        <end position="186"/>
    </location>
</feature>
<dbReference type="GO" id="GO:0004176">
    <property type="term" value="F:ATP-dependent peptidase activity"/>
    <property type="evidence" value="ECO:0007669"/>
    <property type="project" value="UniProtKB-UniRule"/>
</dbReference>
<reference evidence="5 6" key="2">
    <citation type="journal article" date="2007" name="PLoS Biol.">
        <title>Principles of genome evolution in the Drosophila melanogaster species group.</title>
        <authorList>
            <person name="Ranz J.M."/>
            <person name="Maurin D."/>
            <person name="Chan Y.S."/>
            <person name="von Grotthuss M."/>
            <person name="Hillier L.W."/>
            <person name="Roote J."/>
            <person name="Ashburner M."/>
            <person name="Bergman C.M."/>
        </authorList>
    </citation>
    <scope>NUCLEOTIDE SEQUENCE [LARGE SCALE GENOMIC DNA]</scope>
    <source>
        <strain evidence="6">Tai18E2 / Tucson 14021-0261.01</strain>
    </source>
</reference>